<evidence type="ECO:0000256" key="13">
    <source>
        <dbReference type="PROSITE-ProRule" id="PRU00409"/>
    </source>
</evidence>
<evidence type="ECO:0000256" key="8">
    <source>
        <dbReference type="ARBA" id="ARBA00022840"/>
    </source>
</evidence>
<dbReference type="InterPro" id="IPR020562">
    <property type="entry name" value="PRibGlycinamide_synth_N"/>
</dbReference>
<dbReference type="GO" id="GO:0005524">
    <property type="term" value="F:ATP binding"/>
    <property type="evidence" value="ECO:0007669"/>
    <property type="project" value="UniProtKB-UniRule"/>
</dbReference>
<dbReference type="Gene3D" id="3.90.600.10">
    <property type="entry name" value="Phosphoribosylglycinamide synthetase, C-terminal domain"/>
    <property type="match status" value="1"/>
</dbReference>
<dbReference type="Proteomes" id="UP000004946">
    <property type="component" value="Chromosome"/>
</dbReference>
<dbReference type="Pfam" id="PF01071">
    <property type="entry name" value="GARS_A"/>
    <property type="match status" value="1"/>
</dbReference>
<dbReference type="InterPro" id="IPR011761">
    <property type="entry name" value="ATP-grasp"/>
</dbReference>
<sequence length="440" mass="46849">MTMADKVLVIGSGAREHVIAQTLLKGKSVEEVYCAPGNPGMLADGIQVVHLAQTNHAAIIRFAQDKGVDWVFVGPENPLMEGLVDDLEEAGIKAFGPSRAAAQIEGSKTFAKELMGRHQVPTARYAHFDDLEASLAYVEREGAPIVVKADGLAAGKGVTVAMDVETAEAALRDIFVDNKFGSAGSSVVIEEFLEGQEFSLMSFVKGGRFWTMPISQDHKRACDGDKGPNTGGMGAYCPVPQISEQTVRTAVATIIRPVVEGMEAEGTPFTGVLYAGLIATADGSKVIEFNARFGDPEAEVILPRLTSDFGAAIKAILTDQEPQFTWEPADKVTLGVVLASEGYPEKPRTGSPLPPLQEAINQAGLADSTHIYYAGAALSDIDQAGDPQAGLVSSSGRVLLVETTADTIPEARERIYSLLDSHQAEGFFYRHDIGSKALQE</sequence>
<dbReference type="SUPFAM" id="SSF51246">
    <property type="entry name" value="Rudiment single hybrid motif"/>
    <property type="match status" value="1"/>
</dbReference>
<dbReference type="PROSITE" id="PS50975">
    <property type="entry name" value="ATP_GRASP"/>
    <property type="match status" value="1"/>
</dbReference>
<dbReference type="InterPro" id="IPR020560">
    <property type="entry name" value="PRibGlycinamide_synth_C-dom"/>
</dbReference>
<keyword evidence="7 12" id="KW-0658">Purine biosynthesis</keyword>
<comment type="pathway">
    <text evidence="3 12">Purine metabolism; IMP biosynthesis via de novo pathway; N(1)-(5-phospho-D-ribosyl)glycinamide from 5-phospho-alpha-D-ribose 1-diphosphate: step 2/2.</text>
</comment>
<dbReference type="PANTHER" id="PTHR43472">
    <property type="entry name" value="PHOSPHORIBOSYLAMINE--GLYCINE LIGASE"/>
    <property type="match status" value="1"/>
</dbReference>
<dbReference type="InterPro" id="IPR037123">
    <property type="entry name" value="PRibGlycinamide_synth_C_sf"/>
</dbReference>
<evidence type="ECO:0000313" key="15">
    <source>
        <dbReference type="EMBL" id="EFT84036.1"/>
    </source>
</evidence>
<evidence type="ECO:0000256" key="2">
    <source>
        <dbReference type="ARBA" id="ARBA00001946"/>
    </source>
</evidence>
<dbReference type="NCBIfam" id="TIGR00877">
    <property type="entry name" value="purD"/>
    <property type="match status" value="1"/>
</dbReference>
<gene>
    <name evidence="12 15" type="primary">purD</name>
    <name evidence="15" type="ORF">HMPREF0620_1041</name>
</gene>
<dbReference type="InterPro" id="IPR016185">
    <property type="entry name" value="PreATP-grasp_dom_sf"/>
</dbReference>
<evidence type="ECO:0000313" key="16">
    <source>
        <dbReference type="Proteomes" id="UP000004946"/>
    </source>
</evidence>
<dbReference type="InterPro" id="IPR013815">
    <property type="entry name" value="ATP_grasp_subdomain_1"/>
</dbReference>
<dbReference type="eggNOG" id="COG0151">
    <property type="taxonomic scope" value="Bacteria"/>
</dbReference>
<dbReference type="GO" id="GO:0009113">
    <property type="term" value="P:purine nucleobase biosynthetic process"/>
    <property type="evidence" value="ECO:0007669"/>
    <property type="project" value="InterPro"/>
</dbReference>
<dbReference type="Gene3D" id="3.30.470.20">
    <property type="entry name" value="ATP-grasp fold, B domain"/>
    <property type="match status" value="1"/>
</dbReference>
<evidence type="ECO:0000256" key="11">
    <source>
        <dbReference type="ARBA" id="ARBA00042864"/>
    </source>
</evidence>
<dbReference type="HAMAP" id="MF_00138">
    <property type="entry name" value="GARS"/>
    <property type="match status" value="1"/>
</dbReference>
<organism evidence="15 16">
    <name type="scientific">Parascardovia denticolens DSM 10105 = JCM 12538</name>
    <dbReference type="NCBI Taxonomy" id="864564"/>
    <lineage>
        <taxon>Bacteria</taxon>
        <taxon>Bacillati</taxon>
        <taxon>Actinomycetota</taxon>
        <taxon>Actinomycetes</taxon>
        <taxon>Bifidobacteriales</taxon>
        <taxon>Bifidobacteriaceae</taxon>
        <taxon>Parascardovia</taxon>
    </lineage>
</organism>
<dbReference type="UniPathway" id="UPA00074">
    <property type="reaction ID" value="UER00125"/>
</dbReference>
<evidence type="ECO:0000256" key="6">
    <source>
        <dbReference type="ARBA" id="ARBA00022741"/>
    </source>
</evidence>
<dbReference type="Pfam" id="PF02843">
    <property type="entry name" value="GARS_C"/>
    <property type="match status" value="1"/>
</dbReference>
<keyword evidence="6 13" id="KW-0547">Nucleotide-binding</keyword>
<dbReference type="AlphaFoldDB" id="E6JZJ0"/>
<dbReference type="GO" id="GO:0046872">
    <property type="term" value="F:metal ion binding"/>
    <property type="evidence" value="ECO:0007669"/>
    <property type="project" value="InterPro"/>
</dbReference>
<dbReference type="PANTHER" id="PTHR43472:SF1">
    <property type="entry name" value="PHOSPHORIBOSYLAMINE--GLYCINE LIGASE, CHLOROPLASTIC"/>
    <property type="match status" value="1"/>
</dbReference>
<evidence type="ECO:0000259" key="14">
    <source>
        <dbReference type="PROSITE" id="PS50975"/>
    </source>
</evidence>
<evidence type="ECO:0000256" key="4">
    <source>
        <dbReference type="ARBA" id="ARBA00013255"/>
    </source>
</evidence>
<comment type="catalytic activity">
    <reaction evidence="12">
        <text>5-phospho-beta-D-ribosylamine + glycine + ATP = N(1)-(5-phospho-beta-D-ribosyl)glycinamide + ADP + phosphate + H(+)</text>
        <dbReference type="Rhea" id="RHEA:17453"/>
        <dbReference type="ChEBI" id="CHEBI:15378"/>
        <dbReference type="ChEBI" id="CHEBI:30616"/>
        <dbReference type="ChEBI" id="CHEBI:43474"/>
        <dbReference type="ChEBI" id="CHEBI:57305"/>
        <dbReference type="ChEBI" id="CHEBI:58681"/>
        <dbReference type="ChEBI" id="CHEBI:143788"/>
        <dbReference type="ChEBI" id="CHEBI:456216"/>
        <dbReference type="EC" id="6.3.4.13"/>
    </reaction>
</comment>
<dbReference type="InterPro" id="IPR011054">
    <property type="entry name" value="Rudment_hybrid_motif"/>
</dbReference>
<reference evidence="15 16" key="1">
    <citation type="submission" date="2010-12" db="EMBL/GenBank/DDBJ databases">
        <authorList>
            <person name="Muzny D."/>
            <person name="Qin X."/>
            <person name="Buhay C."/>
            <person name="Dugan-Rocha S."/>
            <person name="Ding Y."/>
            <person name="Chen G."/>
            <person name="Hawes A."/>
            <person name="Holder M."/>
            <person name="Jhangiani S."/>
            <person name="Johnson A."/>
            <person name="Khan Z."/>
            <person name="Li Z."/>
            <person name="Liu W."/>
            <person name="Liu X."/>
            <person name="Perez L."/>
            <person name="Shen H."/>
            <person name="Wang Q."/>
            <person name="Watt J."/>
            <person name="Xi L."/>
            <person name="Xin Y."/>
            <person name="Zhou J."/>
            <person name="Deng J."/>
            <person name="Jiang H."/>
            <person name="Liu Y."/>
            <person name="Qu J."/>
            <person name="Song X.-Z."/>
            <person name="Zhang L."/>
            <person name="Villasana D."/>
            <person name="Johnson A."/>
            <person name="Liu J."/>
            <person name="Liyanage D."/>
            <person name="Lorensuhewa L."/>
            <person name="Robinson T."/>
            <person name="Song A."/>
            <person name="Song B.-B."/>
            <person name="Dinh H."/>
            <person name="Thornton R."/>
            <person name="Coyle M."/>
            <person name="Francisco L."/>
            <person name="Jackson L."/>
            <person name="Javaid M."/>
            <person name="Korchina V."/>
            <person name="Kovar C."/>
            <person name="Mata R."/>
            <person name="Mathew T."/>
            <person name="Ngo R."/>
            <person name="Nguyen L."/>
            <person name="Nguyen N."/>
            <person name="Okwuonu G."/>
            <person name="Ongeri F."/>
            <person name="Pham C."/>
            <person name="Simmons D."/>
            <person name="Wilczek-Boney K."/>
            <person name="Hale W."/>
            <person name="Jakkamsetti A."/>
            <person name="Pham P."/>
            <person name="Ruth R."/>
            <person name="San Lucas F."/>
            <person name="Warren J."/>
            <person name="Zhang J."/>
            <person name="Zhao Z."/>
            <person name="Zhou C."/>
            <person name="Zhu D."/>
            <person name="Lee S."/>
            <person name="Bess C."/>
            <person name="Blankenburg K."/>
            <person name="Forbes L."/>
            <person name="Fu Q."/>
            <person name="Gubbala S."/>
            <person name="Hirani K."/>
            <person name="Jayaseelan J.C."/>
            <person name="Lara F."/>
            <person name="Munidasa M."/>
            <person name="Palculict T."/>
            <person name="Patil S."/>
            <person name="Pu L.-L."/>
            <person name="Saada N."/>
            <person name="Tang L."/>
            <person name="Weissenberger G."/>
            <person name="Zhu Y."/>
            <person name="Hemphill L."/>
            <person name="Shang Y."/>
            <person name="Youmans B."/>
            <person name="Ayvaz T."/>
            <person name="Ross M."/>
            <person name="Santibanez J."/>
            <person name="Aqrawi P."/>
            <person name="Gross S."/>
            <person name="Joshi V."/>
            <person name="Fowler G."/>
            <person name="Nazareth L."/>
            <person name="Reid J."/>
            <person name="Worley K."/>
            <person name="Petrosino J."/>
            <person name="Highlander S."/>
            <person name="Gibbs R."/>
        </authorList>
    </citation>
    <scope>NUCLEOTIDE SEQUENCE [LARGE SCALE GENOMIC DNA]</scope>
    <source>
        <strain evidence="15 16">DSM 10105</strain>
    </source>
</reference>
<keyword evidence="8 13" id="KW-0067">ATP-binding</keyword>
<dbReference type="HOGENOM" id="CLU_027420_3_1_11"/>
<dbReference type="InterPro" id="IPR020561">
    <property type="entry name" value="PRibGlycinamid_synth_ATP-grasp"/>
</dbReference>
<evidence type="ECO:0000256" key="7">
    <source>
        <dbReference type="ARBA" id="ARBA00022755"/>
    </source>
</evidence>
<feature type="domain" description="ATP-grasp" evidence="14">
    <location>
        <begin position="112"/>
        <end position="318"/>
    </location>
</feature>
<keyword evidence="16" id="KW-1185">Reference proteome</keyword>
<evidence type="ECO:0000256" key="9">
    <source>
        <dbReference type="ARBA" id="ARBA00038345"/>
    </source>
</evidence>
<comment type="similarity">
    <text evidence="9 12">Belongs to the GARS family.</text>
</comment>
<dbReference type="EMBL" id="AEON01000001">
    <property type="protein sequence ID" value="EFT84036.1"/>
    <property type="molecule type" value="Genomic_DNA"/>
</dbReference>
<dbReference type="GO" id="GO:0006189">
    <property type="term" value="P:'de novo' IMP biosynthetic process"/>
    <property type="evidence" value="ECO:0007669"/>
    <property type="project" value="UniProtKB-UniRule"/>
</dbReference>
<proteinExistence type="inferred from homology"/>
<evidence type="ECO:0000256" key="12">
    <source>
        <dbReference type="HAMAP-Rule" id="MF_00138"/>
    </source>
</evidence>
<comment type="caution">
    <text evidence="15">The sequence shown here is derived from an EMBL/GenBank/DDBJ whole genome shotgun (WGS) entry which is preliminary data.</text>
</comment>
<dbReference type="InterPro" id="IPR020559">
    <property type="entry name" value="PRibGlycinamide_synth_CS"/>
</dbReference>
<protein>
    <recommendedName>
        <fullName evidence="4 12">Phosphoribosylamine--glycine ligase</fullName>
        <ecNumber evidence="4 12">6.3.4.13</ecNumber>
    </recommendedName>
    <alternativeName>
        <fullName evidence="12">GARS</fullName>
    </alternativeName>
    <alternativeName>
        <fullName evidence="10 12">Glycinamide ribonucleotide synthetase</fullName>
    </alternativeName>
    <alternativeName>
        <fullName evidence="11 12">Phosphoribosylglycinamide synthetase</fullName>
    </alternativeName>
</protein>
<dbReference type="SUPFAM" id="SSF52440">
    <property type="entry name" value="PreATP-grasp domain"/>
    <property type="match status" value="1"/>
</dbReference>
<comment type="cofactor">
    <cofactor evidence="1">
        <name>Mn(2+)</name>
        <dbReference type="ChEBI" id="CHEBI:29035"/>
    </cofactor>
</comment>
<evidence type="ECO:0000256" key="3">
    <source>
        <dbReference type="ARBA" id="ARBA00005174"/>
    </source>
</evidence>
<dbReference type="SUPFAM" id="SSF56059">
    <property type="entry name" value="Glutathione synthetase ATP-binding domain-like"/>
    <property type="match status" value="1"/>
</dbReference>
<accession>E6JZJ0</accession>
<dbReference type="SMART" id="SM01210">
    <property type="entry name" value="GARS_C"/>
    <property type="match status" value="1"/>
</dbReference>
<dbReference type="EC" id="6.3.4.13" evidence="4 12"/>
<name>E6JZJ0_PARDN</name>
<dbReference type="PROSITE" id="PS00184">
    <property type="entry name" value="GARS"/>
    <property type="match status" value="1"/>
</dbReference>
<dbReference type="Gene3D" id="3.30.1490.20">
    <property type="entry name" value="ATP-grasp fold, A domain"/>
    <property type="match status" value="1"/>
</dbReference>
<dbReference type="SMART" id="SM01209">
    <property type="entry name" value="GARS_A"/>
    <property type="match status" value="1"/>
</dbReference>
<dbReference type="FunFam" id="3.30.1490.20:FF:000006">
    <property type="entry name" value="phosphoribosylamine--glycine ligase, chloroplastic-like"/>
    <property type="match status" value="1"/>
</dbReference>
<dbReference type="InterPro" id="IPR000115">
    <property type="entry name" value="PRibGlycinamide_synth"/>
</dbReference>
<comment type="cofactor">
    <cofactor evidence="2">
        <name>Mg(2+)</name>
        <dbReference type="ChEBI" id="CHEBI:18420"/>
    </cofactor>
</comment>
<evidence type="ECO:0000256" key="10">
    <source>
        <dbReference type="ARBA" id="ARBA00042242"/>
    </source>
</evidence>
<evidence type="ECO:0000256" key="5">
    <source>
        <dbReference type="ARBA" id="ARBA00022598"/>
    </source>
</evidence>
<dbReference type="GO" id="GO:0004637">
    <property type="term" value="F:phosphoribosylamine-glycine ligase activity"/>
    <property type="evidence" value="ECO:0007669"/>
    <property type="project" value="UniProtKB-UniRule"/>
</dbReference>
<dbReference type="Pfam" id="PF02844">
    <property type="entry name" value="GARS_N"/>
    <property type="match status" value="1"/>
</dbReference>
<dbReference type="Gene3D" id="3.40.50.20">
    <property type="match status" value="1"/>
</dbReference>
<evidence type="ECO:0000256" key="1">
    <source>
        <dbReference type="ARBA" id="ARBA00001936"/>
    </source>
</evidence>
<keyword evidence="5 12" id="KW-0436">Ligase</keyword>